<dbReference type="GO" id="GO:0016853">
    <property type="term" value="F:isomerase activity"/>
    <property type="evidence" value="ECO:0007669"/>
    <property type="project" value="UniProtKB-KW"/>
</dbReference>
<comment type="caution">
    <text evidence="3">The sequence shown here is derived from an EMBL/GenBank/DDBJ whole genome shotgun (WGS) entry which is preliminary data.</text>
</comment>
<dbReference type="PANTHER" id="PTHR46390">
    <property type="entry name" value="MANNOSE-1-PHOSPHATE GUANYLYLTRANSFERASE"/>
    <property type="match status" value="1"/>
</dbReference>
<dbReference type="InterPro" id="IPR051161">
    <property type="entry name" value="Mannose-6P_isomerase_type2"/>
</dbReference>
<dbReference type="InterPro" id="IPR011051">
    <property type="entry name" value="RmlC_Cupin_sf"/>
</dbReference>
<feature type="non-terminal residue" evidence="3">
    <location>
        <position position="1"/>
    </location>
</feature>
<reference evidence="3 4" key="1">
    <citation type="submission" date="2020-04" db="EMBL/GenBank/DDBJ databases">
        <title>Description of novel Gluconacetobacter.</title>
        <authorList>
            <person name="Sombolestani A."/>
        </authorList>
    </citation>
    <scope>NUCLEOTIDE SEQUENCE [LARGE SCALE GENOMIC DNA]</scope>
    <source>
        <strain evidence="3 4">LMG 27800</strain>
    </source>
</reference>
<dbReference type="Pfam" id="PF01050">
    <property type="entry name" value="MannoseP_isomer"/>
    <property type="match status" value="1"/>
</dbReference>
<gene>
    <name evidence="3" type="primary">cpsB</name>
    <name evidence="2" type="ORF">HLH27_16160</name>
    <name evidence="3" type="ORF">HLH27_16350</name>
</gene>
<dbReference type="GO" id="GO:0004475">
    <property type="term" value="F:mannose-1-phosphate guanylyltransferase (GTP) activity"/>
    <property type="evidence" value="ECO:0007669"/>
    <property type="project" value="UniProtKB-EC"/>
</dbReference>
<name>A0A7W4KGJ5_9PROT</name>
<dbReference type="InterPro" id="IPR001538">
    <property type="entry name" value="Man6P_isomerase-2_C"/>
</dbReference>
<dbReference type="AlphaFoldDB" id="A0A7W4KGJ5"/>
<keyword evidence="3" id="KW-0548">Nucleotidyltransferase</keyword>
<accession>A0A7W4KGJ5</accession>
<evidence type="ECO:0000313" key="4">
    <source>
        <dbReference type="Proteomes" id="UP000540556"/>
    </source>
</evidence>
<organism evidence="3 4">
    <name type="scientific">Gluconacetobacter takamatsuzukensis</name>
    <dbReference type="NCBI Taxonomy" id="1286190"/>
    <lineage>
        <taxon>Bacteria</taxon>
        <taxon>Pseudomonadati</taxon>
        <taxon>Pseudomonadota</taxon>
        <taxon>Alphaproteobacteria</taxon>
        <taxon>Acetobacterales</taxon>
        <taxon>Acetobacteraceae</taxon>
        <taxon>Gluconacetobacter</taxon>
    </lineage>
</organism>
<dbReference type="Proteomes" id="UP000540556">
    <property type="component" value="Unassembled WGS sequence"/>
</dbReference>
<evidence type="ECO:0000313" key="2">
    <source>
        <dbReference type="EMBL" id="MBB2206531.1"/>
    </source>
</evidence>
<dbReference type="EMBL" id="JABEQK010000018">
    <property type="protein sequence ID" value="MBB2206569.1"/>
    <property type="molecule type" value="Genomic_DNA"/>
</dbReference>
<keyword evidence="3" id="KW-0413">Isomerase</keyword>
<feature type="domain" description="Mannose-6-phosphate isomerase type II C-terminal" evidence="1">
    <location>
        <begin position="2"/>
        <end position="50"/>
    </location>
</feature>
<dbReference type="EC" id="2.7.7.13" evidence="3"/>
<proteinExistence type="predicted"/>
<evidence type="ECO:0000259" key="1">
    <source>
        <dbReference type="Pfam" id="PF01050"/>
    </source>
</evidence>
<dbReference type="GO" id="GO:0009298">
    <property type="term" value="P:GDP-mannose biosynthetic process"/>
    <property type="evidence" value="ECO:0007669"/>
    <property type="project" value="TreeGrafter"/>
</dbReference>
<dbReference type="GO" id="GO:0005976">
    <property type="term" value="P:polysaccharide metabolic process"/>
    <property type="evidence" value="ECO:0007669"/>
    <property type="project" value="InterPro"/>
</dbReference>
<dbReference type="EMBL" id="JABEQK010000017">
    <property type="protein sequence ID" value="MBB2206531.1"/>
    <property type="molecule type" value="Genomic_DNA"/>
</dbReference>
<protein>
    <submittedName>
        <fullName evidence="3">Mannose-1-phosphate guanylyltransferase/mannose-6-phosphate isomerase</fullName>
        <ecNumber evidence="3">2.7.7.13</ecNumber>
    </submittedName>
</protein>
<dbReference type="PANTHER" id="PTHR46390:SF1">
    <property type="entry name" value="MANNOSE-1-PHOSPHATE GUANYLYLTRANSFERASE"/>
    <property type="match status" value="1"/>
</dbReference>
<keyword evidence="4" id="KW-1185">Reference proteome</keyword>
<dbReference type="Gene3D" id="2.60.120.10">
    <property type="entry name" value="Jelly Rolls"/>
    <property type="match status" value="1"/>
</dbReference>
<evidence type="ECO:0000313" key="3">
    <source>
        <dbReference type="EMBL" id="MBB2206569.1"/>
    </source>
</evidence>
<dbReference type="InterPro" id="IPR014710">
    <property type="entry name" value="RmlC-like_jellyroll"/>
</dbReference>
<keyword evidence="3" id="KW-0808">Transferase</keyword>
<dbReference type="SUPFAM" id="SSF51182">
    <property type="entry name" value="RmlC-like cupins"/>
    <property type="match status" value="1"/>
</dbReference>
<sequence>EQITVHENESIYLPQECTHRMENPGRIPLVLIEIQTGSYLGEDDIVRFEDTYNRA</sequence>